<dbReference type="InterPro" id="IPR000477">
    <property type="entry name" value="RT_dom"/>
</dbReference>
<sequence>MLVEIGEETDSSSSFRPICLLDEMGKMLERIVSHRINAHLSVAGPDIAEEQFGFRIGRSTIDGVDRVVTTAQAIIAQGGVAVSVDIVNAFNSLPWSKICEALVAH</sequence>
<keyword evidence="3" id="KW-1185">Reference proteome</keyword>
<dbReference type="PANTHER" id="PTHR19446">
    <property type="entry name" value="REVERSE TRANSCRIPTASES"/>
    <property type="match status" value="1"/>
</dbReference>
<dbReference type="EMBL" id="JAWNGG020000103">
    <property type="protein sequence ID" value="KAK9301903.1"/>
    <property type="molecule type" value="Genomic_DNA"/>
</dbReference>
<dbReference type="Proteomes" id="UP001432146">
    <property type="component" value="Unassembled WGS sequence"/>
</dbReference>
<evidence type="ECO:0000313" key="3">
    <source>
        <dbReference type="Proteomes" id="UP001432146"/>
    </source>
</evidence>
<dbReference type="GO" id="GO:0071897">
    <property type="term" value="P:DNA biosynthetic process"/>
    <property type="evidence" value="ECO:0007669"/>
    <property type="project" value="UniProtKB-ARBA"/>
</dbReference>
<accession>A0AAW0ZZ66</accession>
<dbReference type="AlphaFoldDB" id="A0AAW0ZZ66"/>
<feature type="domain" description="Reverse transcriptase" evidence="1">
    <location>
        <begin position="12"/>
        <end position="103"/>
    </location>
</feature>
<organism evidence="2 3">
    <name type="scientific">Tetragonisca angustula</name>
    <dbReference type="NCBI Taxonomy" id="166442"/>
    <lineage>
        <taxon>Eukaryota</taxon>
        <taxon>Metazoa</taxon>
        <taxon>Ecdysozoa</taxon>
        <taxon>Arthropoda</taxon>
        <taxon>Hexapoda</taxon>
        <taxon>Insecta</taxon>
        <taxon>Pterygota</taxon>
        <taxon>Neoptera</taxon>
        <taxon>Endopterygota</taxon>
        <taxon>Hymenoptera</taxon>
        <taxon>Apocrita</taxon>
        <taxon>Aculeata</taxon>
        <taxon>Apoidea</taxon>
        <taxon>Anthophila</taxon>
        <taxon>Apidae</taxon>
        <taxon>Tetragonisca</taxon>
    </lineage>
</organism>
<reference evidence="2 3" key="1">
    <citation type="submission" date="2024-05" db="EMBL/GenBank/DDBJ databases">
        <title>The nuclear and mitochondrial genome assemblies of Tetragonisca angustula (Apidae: Meliponini), a tiny yet remarkable pollinator in the Neotropics.</title>
        <authorList>
            <person name="Ferrari R."/>
            <person name="Ricardo P.C."/>
            <person name="Dias F.C."/>
            <person name="Araujo N.S."/>
            <person name="Soares D.O."/>
            <person name="Zhou Q.-S."/>
            <person name="Zhu C.-D."/>
            <person name="Coutinho L."/>
            <person name="Airas M.C."/>
            <person name="Batista T.M."/>
        </authorList>
    </citation>
    <scope>NUCLEOTIDE SEQUENCE [LARGE SCALE GENOMIC DNA]</scope>
    <source>
        <strain evidence="2">ASF017062</strain>
        <tissue evidence="2">Abdomen</tissue>
    </source>
</reference>
<proteinExistence type="predicted"/>
<dbReference type="Pfam" id="PF00078">
    <property type="entry name" value="RVT_1"/>
    <property type="match status" value="1"/>
</dbReference>
<evidence type="ECO:0000313" key="2">
    <source>
        <dbReference type="EMBL" id="KAK9301903.1"/>
    </source>
</evidence>
<comment type="caution">
    <text evidence="2">The sequence shown here is derived from an EMBL/GenBank/DDBJ whole genome shotgun (WGS) entry which is preliminary data.</text>
</comment>
<dbReference type="InterPro" id="IPR043502">
    <property type="entry name" value="DNA/RNA_pol_sf"/>
</dbReference>
<dbReference type="SUPFAM" id="SSF56672">
    <property type="entry name" value="DNA/RNA polymerases"/>
    <property type="match status" value="1"/>
</dbReference>
<gene>
    <name evidence="2" type="ORF">QLX08_005901</name>
</gene>
<protein>
    <recommendedName>
        <fullName evidence="1">Reverse transcriptase domain-containing protein</fullName>
    </recommendedName>
</protein>
<name>A0AAW0ZZ66_9HYME</name>
<evidence type="ECO:0000259" key="1">
    <source>
        <dbReference type="Pfam" id="PF00078"/>
    </source>
</evidence>